<organism evidence="2 3">
    <name type="scientific">Roseomonas gilardii</name>
    <dbReference type="NCBI Taxonomy" id="257708"/>
    <lineage>
        <taxon>Bacteria</taxon>
        <taxon>Pseudomonadati</taxon>
        <taxon>Pseudomonadota</taxon>
        <taxon>Alphaproteobacteria</taxon>
        <taxon>Acetobacterales</taxon>
        <taxon>Roseomonadaceae</taxon>
        <taxon>Roseomonas</taxon>
    </lineage>
</organism>
<accession>A0A1L7AE72</accession>
<dbReference type="Gene3D" id="3.60.15.10">
    <property type="entry name" value="Ribonuclease Z/Hydroxyacylglutathione hydrolase-like"/>
    <property type="match status" value="1"/>
</dbReference>
<evidence type="ECO:0000313" key="2">
    <source>
        <dbReference type="EMBL" id="APT57115.1"/>
    </source>
</evidence>
<feature type="domain" description="Metallo-beta-lactamase" evidence="1">
    <location>
        <begin position="54"/>
        <end position="226"/>
    </location>
</feature>
<dbReference type="SMART" id="SM00849">
    <property type="entry name" value="Lactamase_B"/>
    <property type="match status" value="1"/>
</dbReference>
<dbReference type="SUPFAM" id="SSF56281">
    <property type="entry name" value="Metallo-hydrolase/oxidoreductase"/>
    <property type="match status" value="1"/>
</dbReference>
<evidence type="ECO:0000313" key="3">
    <source>
        <dbReference type="Proteomes" id="UP000185494"/>
    </source>
</evidence>
<dbReference type="CDD" id="cd16279">
    <property type="entry name" value="metallo-hydrolase-like_MBL-fold"/>
    <property type="match status" value="1"/>
</dbReference>
<dbReference type="KEGG" id="rgi:RGI145_08425"/>
<dbReference type="EMBL" id="CP015583">
    <property type="protein sequence ID" value="APT57115.1"/>
    <property type="molecule type" value="Genomic_DNA"/>
</dbReference>
<dbReference type="PANTHER" id="PTHR42663:SF6">
    <property type="entry name" value="HYDROLASE C777.06C-RELATED"/>
    <property type="match status" value="1"/>
</dbReference>
<reference evidence="2 3" key="1">
    <citation type="submission" date="2016-05" db="EMBL/GenBank/DDBJ databases">
        <title>Complete Genome and Methylome Analysis of Psychrotrophic Bacterial Isolates from Antarctic Lake Untersee.</title>
        <authorList>
            <person name="Fomenkov A."/>
            <person name="Akimov V.N."/>
            <person name="Vasilyeva L.V."/>
            <person name="Andersen D."/>
            <person name="Vincze T."/>
            <person name="Roberts R.J."/>
        </authorList>
    </citation>
    <scope>NUCLEOTIDE SEQUENCE [LARGE SCALE GENOMIC DNA]</scope>
    <source>
        <strain evidence="2 3">U14-5</strain>
    </source>
</reference>
<dbReference type="Pfam" id="PF12706">
    <property type="entry name" value="Lactamase_B_2"/>
    <property type="match status" value="1"/>
</dbReference>
<dbReference type="InterPro" id="IPR001279">
    <property type="entry name" value="Metallo-B-lactamas"/>
</dbReference>
<dbReference type="eggNOG" id="COG1235">
    <property type="taxonomic scope" value="Bacteria"/>
</dbReference>
<sequence length="276" mass="30717">MSEGFSRRSPKELFLLKITVLGCGSSGGVPIIGGADGRGDWGACDPWEPRNRRSRSSILIQAPGGQTLLVDAGPDMRTQLLAVGCAWVDAILLTHSHADHVMGLDDVRQLNRLMDRALPCFGTLATLEDAARRFDYAFREPTPTFYRPALVPVEIDAGQEIEAAGFPIRLFRQDHKVMDTLGLRIGDFAYSTDVVVMPEESLEQLHGLDTWIVGCFGRRPHPVHAHLEQVVQWVERLRPRRTVLTHMGPDLDWAWMRANLPEGIEAAHDGLVLESR</sequence>
<dbReference type="Proteomes" id="UP000185494">
    <property type="component" value="Chromosome 1"/>
</dbReference>
<dbReference type="GO" id="GO:0016787">
    <property type="term" value="F:hydrolase activity"/>
    <property type="evidence" value="ECO:0007669"/>
    <property type="project" value="UniProtKB-KW"/>
</dbReference>
<protein>
    <submittedName>
        <fullName evidence="2">Hydrolase</fullName>
    </submittedName>
</protein>
<dbReference type="PANTHER" id="PTHR42663">
    <property type="entry name" value="HYDROLASE C777.06C-RELATED-RELATED"/>
    <property type="match status" value="1"/>
</dbReference>
<proteinExistence type="predicted"/>
<gene>
    <name evidence="2" type="ORF">RGI145_08425</name>
</gene>
<dbReference type="AlphaFoldDB" id="A0A1L7AE72"/>
<evidence type="ECO:0000259" key="1">
    <source>
        <dbReference type="SMART" id="SM00849"/>
    </source>
</evidence>
<dbReference type="InterPro" id="IPR036866">
    <property type="entry name" value="RibonucZ/Hydroxyglut_hydro"/>
</dbReference>
<dbReference type="STRING" id="257708.RGI145_08425"/>
<name>A0A1L7AE72_9PROT</name>
<keyword evidence="2" id="KW-0378">Hydrolase</keyword>